<accession>A0A0U0RAH2</accession>
<sequence length="39" mass="4222">MAFHALVCRLAVSVSTPSRSNRQARTFSGRPSTRDLTSG</sequence>
<dbReference type="Proteomes" id="UP000038802">
    <property type="component" value="Unassembled WGS sequence"/>
</dbReference>
<dbReference type="AlphaFoldDB" id="A0A0U0RAH2"/>
<protein>
    <submittedName>
        <fullName evidence="2">Uncharacterized protein</fullName>
    </submittedName>
</protein>
<name>A0A0U0RAH2_MYCTX</name>
<proteinExistence type="predicted"/>
<evidence type="ECO:0000313" key="3">
    <source>
        <dbReference type="Proteomes" id="UP000038802"/>
    </source>
</evidence>
<feature type="region of interest" description="Disordered" evidence="1">
    <location>
        <begin position="18"/>
        <end position="39"/>
    </location>
</feature>
<organism evidence="2 3">
    <name type="scientific">Mycobacterium tuberculosis</name>
    <dbReference type="NCBI Taxonomy" id="1773"/>
    <lineage>
        <taxon>Bacteria</taxon>
        <taxon>Bacillati</taxon>
        <taxon>Actinomycetota</taxon>
        <taxon>Actinomycetes</taxon>
        <taxon>Mycobacteriales</taxon>
        <taxon>Mycobacteriaceae</taxon>
        <taxon>Mycobacterium</taxon>
        <taxon>Mycobacterium tuberculosis complex</taxon>
    </lineage>
</organism>
<gene>
    <name evidence="2" type="ORF">ERS007703_02245</name>
</gene>
<evidence type="ECO:0000256" key="1">
    <source>
        <dbReference type="SAM" id="MobiDB-lite"/>
    </source>
</evidence>
<dbReference type="EMBL" id="CSAE01000232">
    <property type="protein sequence ID" value="COV88885.1"/>
    <property type="molecule type" value="Genomic_DNA"/>
</dbReference>
<reference evidence="3" key="1">
    <citation type="submission" date="2015-03" db="EMBL/GenBank/DDBJ databases">
        <authorList>
            <consortium name="Pathogen Informatics"/>
        </authorList>
    </citation>
    <scope>NUCLEOTIDE SEQUENCE [LARGE SCALE GENOMIC DNA]</scope>
    <source>
        <strain evidence="3">K00500041</strain>
    </source>
</reference>
<evidence type="ECO:0000313" key="2">
    <source>
        <dbReference type="EMBL" id="COV88885.1"/>
    </source>
</evidence>